<reference evidence="2" key="1">
    <citation type="journal article" date="2013" name="Environ. Microbiol.">
        <title>Microbiota from the distal guts of lean and obese adolescents exhibit partial functional redundancy besides clear differences in community structure.</title>
        <authorList>
            <person name="Ferrer M."/>
            <person name="Ruiz A."/>
            <person name="Lanza F."/>
            <person name="Haange S.B."/>
            <person name="Oberbach A."/>
            <person name="Till H."/>
            <person name="Bargiela R."/>
            <person name="Campoy C."/>
            <person name="Segura M.T."/>
            <person name="Richter M."/>
            <person name="von Bergen M."/>
            <person name="Seifert J."/>
            <person name="Suarez A."/>
        </authorList>
    </citation>
    <scope>NUCLEOTIDE SEQUENCE</scope>
</reference>
<dbReference type="Pfam" id="PF13443">
    <property type="entry name" value="HTH_26"/>
    <property type="match status" value="1"/>
</dbReference>
<protein>
    <submittedName>
        <fullName evidence="2">Transcriptional regulator</fullName>
    </submittedName>
</protein>
<evidence type="ECO:0000259" key="1">
    <source>
        <dbReference type="Pfam" id="PF13443"/>
    </source>
</evidence>
<name>K1TQW8_9ZZZZ</name>
<organism evidence="2">
    <name type="scientific">human gut metagenome</name>
    <dbReference type="NCBI Taxonomy" id="408170"/>
    <lineage>
        <taxon>unclassified sequences</taxon>
        <taxon>metagenomes</taxon>
        <taxon>organismal metagenomes</taxon>
    </lineage>
</organism>
<dbReference type="Gene3D" id="1.10.260.40">
    <property type="entry name" value="lambda repressor-like DNA-binding domains"/>
    <property type="match status" value="1"/>
</dbReference>
<evidence type="ECO:0000313" key="2">
    <source>
        <dbReference type="EMBL" id="EKC75487.1"/>
    </source>
</evidence>
<dbReference type="EMBL" id="AJWZ01000879">
    <property type="protein sequence ID" value="EKC75487.1"/>
    <property type="molecule type" value="Genomic_DNA"/>
</dbReference>
<dbReference type="InterPro" id="IPR001387">
    <property type="entry name" value="Cro/C1-type_HTH"/>
</dbReference>
<sequence length="73" mass="7931">MNKTELKEAAGISFNVMARMGKNETISFESIEKICAALQCNIGDIIEIVQDNHEEASHKTFTTIELFAGAGGL</sequence>
<dbReference type="GO" id="GO:0003677">
    <property type="term" value="F:DNA binding"/>
    <property type="evidence" value="ECO:0007669"/>
    <property type="project" value="InterPro"/>
</dbReference>
<feature type="non-terminal residue" evidence="2">
    <location>
        <position position="73"/>
    </location>
</feature>
<gene>
    <name evidence="2" type="ORF">OBE_01339</name>
</gene>
<comment type="caution">
    <text evidence="2">The sequence shown here is derived from an EMBL/GenBank/DDBJ whole genome shotgun (WGS) entry which is preliminary data.</text>
</comment>
<accession>K1TQW8</accession>
<dbReference type="InterPro" id="IPR010982">
    <property type="entry name" value="Lambda_DNA-bd_dom_sf"/>
</dbReference>
<dbReference type="AlphaFoldDB" id="K1TQW8"/>
<proteinExistence type="predicted"/>
<dbReference type="SUPFAM" id="SSF47413">
    <property type="entry name" value="lambda repressor-like DNA-binding domains"/>
    <property type="match status" value="1"/>
</dbReference>
<feature type="domain" description="HTH cro/C1-type" evidence="1">
    <location>
        <begin position="1"/>
        <end position="51"/>
    </location>
</feature>